<dbReference type="RefSeq" id="WP_231715602.1">
    <property type="nucleotide sequence ID" value="NZ_AP021875.1"/>
</dbReference>
<dbReference type="KEGG" id="dwd:DSCW_61430"/>
<feature type="domain" description="HTH rpiR-type" evidence="4">
    <location>
        <begin position="10"/>
        <end position="86"/>
    </location>
</feature>
<dbReference type="EMBL" id="AP021875">
    <property type="protein sequence ID" value="BBO78726.1"/>
    <property type="molecule type" value="Genomic_DNA"/>
</dbReference>
<proteinExistence type="predicted"/>
<dbReference type="SUPFAM" id="SSF46689">
    <property type="entry name" value="Homeodomain-like"/>
    <property type="match status" value="1"/>
</dbReference>
<dbReference type="SUPFAM" id="SSF53697">
    <property type="entry name" value="SIS domain"/>
    <property type="match status" value="1"/>
</dbReference>
<dbReference type="PANTHER" id="PTHR30514">
    <property type="entry name" value="GLUCOKINASE"/>
    <property type="match status" value="1"/>
</dbReference>
<reference evidence="5 6" key="1">
    <citation type="submission" date="2019-11" db="EMBL/GenBank/DDBJ databases">
        <title>Comparative genomics of hydrocarbon-degrading Desulfosarcina strains.</title>
        <authorList>
            <person name="Watanabe M."/>
            <person name="Kojima H."/>
            <person name="Fukui M."/>
        </authorList>
    </citation>
    <scope>NUCLEOTIDE SEQUENCE [LARGE SCALE GENOMIC DNA]</scope>
    <source>
        <strain evidence="5 6">PP31</strain>
    </source>
</reference>
<keyword evidence="1" id="KW-0805">Transcription regulation</keyword>
<dbReference type="GO" id="GO:0097367">
    <property type="term" value="F:carbohydrate derivative binding"/>
    <property type="evidence" value="ECO:0007669"/>
    <property type="project" value="InterPro"/>
</dbReference>
<dbReference type="InterPro" id="IPR036388">
    <property type="entry name" value="WH-like_DNA-bd_sf"/>
</dbReference>
<dbReference type="PROSITE" id="PS51071">
    <property type="entry name" value="HTH_RPIR"/>
    <property type="match status" value="1"/>
</dbReference>
<name>A0A5K7ZA49_9BACT</name>
<dbReference type="Gene3D" id="1.10.10.10">
    <property type="entry name" value="Winged helix-like DNA-binding domain superfamily/Winged helix DNA-binding domain"/>
    <property type="match status" value="1"/>
</dbReference>
<accession>A0A5K7ZA49</accession>
<evidence type="ECO:0000313" key="6">
    <source>
        <dbReference type="Proteomes" id="UP000427769"/>
    </source>
</evidence>
<dbReference type="Gene3D" id="3.40.50.10490">
    <property type="entry name" value="Glucose-6-phosphate isomerase like protein, domain 1"/>
    <property type="match status" value="1"/>
</dbReference>
<dbReference type="Proteomes" id="UP000427769">
    <property type="component" value="Chromosome"/>
</dbReference>
<dbReference type="InterPro" id="IPR047640">
    <property type="entry name" value="RpiR-like"/>
</dbReference>
<dbReference type="GO" id="GO:0003700">
    <property type="term" value="F:DNA-binding transcription factor activity"/>
    <property type="evidence" value="ECO:0007669"/>
    <property type="project" value="InterPro"/>
</dbReference>
<evidence type="ECO:0000313" key="5">
    <source>
        <dbReference type="EMBL" id="BBO78726.1"/>
    </source>
</evidence>
<dbReference type="CDD" id="cd05013">
    <property type="entry name" value="SIS_RpiR"/>
    <property type="match status" value="1"/>
</dbReference>
<keyword evidence="6" id="KW-1185">Reference proteome</keyword>
<dbReference type="InterPro" id="IPR001347">
    <property type="entry name" value="SIS_dom"/>
</dbReference>
<organism evidence="5 6">
    <name type="scientific">Desulfosarcina widdelii</name>
    <dbReference type="NCBI Taxonomy" id="947919"/>
    <lineage>
        <taxon>Bacteria</taxon>
        <taxon>Pseudomonadati</taxon>
        <taxon>Thermodesulfobacteriota</taxon>
        <taxon>Desulfobacteria</taxon>
        <taxon>Desulfobacterales</taxon>
        <taxon>Desulfosarcinaceae</taxon>
        <taxon>Desulfosarcina</taxon>
    </lineage>
</organism>
<dbReference type="InterPro" id="IPR009057">
    <property type="entry name" value="Homeodomain-like_sf"/>
</dbReference>
<dbReference type="InterPro" id="IPR000281">
    <property type="entry name" value="HTH_RpiR"/>
</dbReference>
<protein>
    <submittedName>
        <fullName evidence="5">RpiR family transcriptional regulator</fullName>
    </submittedName>
</protein>
<dbReference type="GO" id="GO:0003677">
    <property type="term" value="F:DNA binding"/>
    <property type="evidence" value="ECO:0007669"/>
    <property type="project" value="UniProtKB-KW"/>
</dbReference>
<sequence length="297" mass="33266">MAGMVEDPTQSVIDTIMAHMDALTPKGRILGNYILQYPRKAVFMTTKELAETTRVSEATVVRFVGQLGYEGYGDFLQALRDHVDTGLSLPERVELDGMTGPAGDRFHRIVLEEMNNLRQLYEHIDSEALSAFADQIQKAPSVCVVGSRISYTFAYYLGWSLTKVRKGVTLIKGSDSAAIDWLNNAPAESLVILFAISRYPTELIRLGKVARRLGHTLFVVTDSALCPLIPFAHRHLVAPTKSFPLVGYATAISCVVDYLIQELAGRDGDELKKHQDRLEQIYRENDILFDMHTERMD</sequence>
<dbReference type="Pfam" id="PF01418">
    <property type="entry name" value="HTH_6"/>
    <property type="match status" value="1"/>
</dbReference>
<dbReference type="Pfam" id="PF01380">
    <property type="entry name" value="SIS"/>
    <property type="match status" value="1"/>
</dbReference>
<keyword evidence="3" id="KW-0804">Transcription</keyword>
<dbReference type="PANTHER" id="PTHR30514:SF18">
    <property type="entry name" value="RPIR-FAMILY TRANSCRIPTIONAL REGULATOR"/>
    <property type="match status" value="1"/>
</dbReference>
<dbReference type="InterPro" id="IPR046348">
    <property type="entry name" value="SIS_dom_sf"/>
</dbReference>
<evidence type="ECO:0000256" key="2">
    <source>
        <dbReference type="ARBA" id="ARBA00023125"/>
    </source>
</evidence>
<dbReference type="AlphaFoldDB" id="A0A5K7ZA49"/>
<dbReference type="GO" id="GO:1901135">
    <property type="term" value="P:carbohydrate derivative metabolic process"/>
    <property type="evidence" value="ECO:0007669"/>
    <property type="project" value="InterPro"/>
</dbReference>
<evidence type="ECO:0000256" key="3">
    <source>
        <dbReference type="ARBA" id="ARBA00023163"/>
    </source>
</evidence>
<evidence type="ECO:0000256" key="1">
    <source>
        <dbReference type="ARBA" id="ARBA00023015"/>
    </source>
</evidence>
<evidence type="ECO:0000259" key="4">
    <source>
        <dbReference type="PROSITE" id="PS51071"/>
    </source>
</evidence>
<keyword evidence="2" id="KW-0238">DNA-binding</keyword>
<dbReference type="InterPro" id="IPR035472">
    <property type="entry name" value="RpiR-like_SIS"/>
</dbReference>
<gene>
    <name evidence="5" type="ORF">DSCW_61430</name>
</gene>